<evidence type="ECO:0000313" key="1">
    <source>
        <dbReference type="EMBL" id="KJA22516.1"/>
    </source>
</evidence>
<name>A0A0D2P1C5_HYPSF</name>
<organism evidence="1 2">
    <name type="scientific">Hypholoma sublateritium (strain FD-334 SS-4)</name>
    <dbReference type="NCBI Taxonomy" id="945553"/>
    <lineage>
        <taxon>Eukaryota</taxon>
        <taxon>Fungi</taxon>
        <taxon>Dikarya</taxon>
        <taxon>Basidiomycota</taxon>
        <taxon>Agaricomycotina</taxon>
        <taxon>Agaricomycetes</taxon>
        <taxon>Agaricomycetidae</taxon>
        <taxon>Agaricales</taxon>
        <taxon>Agaricineae</taxon>
        <taxon>Strophariaceae</taxon>
        <taxon>Hypholoma</taxon>
    </lineage>
</organism>
<dbReference type="AlphaFoldDB" id="A0A0D2P1C5"/>
<dbReference type="Proteomes" id="UP000054270">
    <property type="component" value="Unassembled WGS sequence"/>
</dbReference>
<evidence type="ECO:0000313" key="2">
    <source>
        <dbReference type="Proteomes" id="UP000054270"/>
    </source>
</evidence>
<proteinExistence type="predicted"/>
<gene>
    <name evidence="1" type="ORF">HYPSUDRAFT_87358</name>
</gene>
<reference evidence="2" key="1">
    <citation type="submission" date="2014-04" db="EMBL/GenBank/DDBJ databases">
        <title>Evolutionary Origins and Diversification of the Mycorrhizal Mutualists.</title>
        <authorList>
            <consortium name="DOE Joint Genome Institute"/>
            <consortium name="Mycorrhizal Genomics Consortium"/>
            <person name="Kohler A."/>
            <person name="Kuo A."/>
            <person name="Nagy L.G."/>
            <person name="Floudas D."/>
            <person name="Copeland A."/>
            <person name="Barry K.W."/>
            <person name="Cichocki N."/>
            <person name="Veneault-Fourrey C."/>
            <person name="LaButti K."/>
            <person name="Lindquist E.A."/>
            <person name="Lipzen A."/>
            <person name="Lundell T."/>
            <person name="Morin E."/>
            <person name="Murat C."/>
            <person name="Riley R."/>
            <person name="Ohm R."/>
            <person name="Sun H."/>
            <person name="Tunlid A."/>
            <person name="Henrissat B."/>
            <person name="Grigoriev I.V."/>
            <person name="Hibbett D.S."/>
            <person name="Martin F."/>
        </authorList>
    </citation>
    <scope>NUCLEOTIDE SEQUENCE [LARGE SCALE GENOMIC DNA]</scope>
    <source>
        <strain evidence="2">FD-334 SS-4</strain>
    </source>
</reference>
<dbReference type="EMBL" id="KN817549">
    <property type="protein sequence ID" value="KJA22516.1"/>
    <property type="molecule type" value="Genomic_DNA"/>
</dbReference>
<keyword evidence="2" id="KW-1185">Reference proteome</keyword>
<protein>
    <submittedName>
        <fullName evidence="1">Uncharacterized protein</fullName>
    </submittedName>
</protein>
<sequence length="102" mass="11583">MSTQTHTYDQGDTADLKYSGSWTLNGNWSDSAGDVGTLSVTNDPNAYVSFTFPSQFRIAYIFVDFAWTGLKADIKYLNFSAGHFIHIFWDAQVAWWAVRCMH</sequence>
<accession>A0A0D2P1C5</accession>